<evidence type="ECO:0000313" key="5">
    <source>
        <dbReference type="Proteomes" id="UP000887574"/>
    </source>
</evidence>
<evidence type="ECO:0000313" key="6">
    <source>
        <dbReference type="WBParaSite" id="jg1096"/>
    </source>
</evidence>
<organism evidence="5 6">
    <name type="scientific">Ditylenchus dipsaci</name>
    <dbReference type="NCBI Taxonomy" id="166011"/>
    <lineage>
        <taxon>Eukaryota</taxon>
        <taxon>Metazoa</taxon>
        <taxon>Ecdysozoa</taxon>
        <taxon>Nematoda</taxon>
        <taxon>Chromadorea</taxon>
        <taxon>Rhabditida</taxon>
        <taxon>Tylenchina</taxon>
        <taxon>Tylenchomorpha</taxon>
        <taxon>Sphaerularioidea</taxon>
        <taxon>Anguinidae</taxon>
        <taxon>Anguininae</taxon>
        <taxon>Ditylenchus</taxon>
    </lineage>
</organism>
<dbReference type="SUPFAM" id="SSF52151">
    <property type="entry name" value="FabD/lysophospholipase-like"/>
    <property type="match status" value="1"/>
</dbReference>
<keyword evidence="5" id="KW-1185">Reference proteome</keyword>
<dbReference type="Proteomes" id="UP000887574">
    <property type="component" value="Unplaced"/>
</dbReference>
<feature type="domain" description="PNPLA" evidence="4">
    <location>
        <begin position="3"/>
        <end position="155"/>
    </location>
</feature>
<protein>
    <submittedName>
        <fullName evidence="6">PNPLA domain-containing protein</fullName>
    </submittedName>
</protein>
<dbReference type="GO" id="GO:0004806">
    <property type="term" value="F:triacylglycerol lipase activity"/>
    <property type="evidence" value="ECO:0007669"/>
    <property type="project" value="TreeGrafter"/>
</dbReference>
<dbReference type="PANTHER" id="PTHR12406">
    <property type="entry name" value="CALCIUM-INDEPENDENT PHOSPHOLIPASE A2 IPLA2 -RELATED"/>
    <property type="match status" value="1"/>
</dbReference>
<feature type="compositionally biased region" description="Low complexity" evidence="3">
    <location>
        <begin position="566"/>
        <end position="585"/>
    </location>
</feature>
<dbReference type="Pfam" id="PF01734">
    <property type="entry name" value="Patatin"/>
    <property type="match status" value="1"/>
</dbReference>
<keyword evidence="1" id="KW-0443">Lipid metabolism</keyword>
<feature type="compositionally biased region" description="Polar residues" evidence="3">
    <location>
        <begin position="484"/>
        <end position="507"/>
    </location>
</feature>
<evidence type="ECO:0000256" key="2">
    <source>
        <dbReference type="PROSITE-ProRule" id="PRU01161"/>
    </source>
</evidence>
<sequence length="602" mass="66339">MNLSFAGCGFLCIYHAGVCAAIKEYCSQLTRNKISGASAGSVAAAGLICNVVLSEATSIILQVVCKWRIRHLPTDLDSASFLASTFTEHPFNLLPKICFGFEDTLKFLTKNAMTPCARCLTIQSNALPLPHHKNIRPNTLAIKSATNKIRADECGRCFERMENGSEPQFTNIPLPKVVQQTLDDAAAAEGRLFKYLRSFRAFRWTMRFMTPIILPCEITLFVIRTLRSWLSKYSTTDFYLLKLQTMVDFVLNEIDSKRLLYEPTRVSCQFAITNLEDAAVSKYQSRLELNEAGTPLESNLLSASHRSLSRLASASVLNIPAEEIEVSGRHIPTPMCALPAALPVEDEDTVAQLQEYSLNHDAVLAFYYKDEETNQVKIDEDDENKAKTCPPDLKLNEEQGMELEDDENQFPLEDLAESVEKMQEREAAEDSGLSLTEDSSHAKDTKKRDACCSPVRSSDMDPKTKWIHPVHPTKTPTPSISSSRRNTMTGSRKSLRSNKSIGSTGTAASAGRKSSISSSKIPVAIHNNANSSTSSDCEDNDNENLFVPAKSSNLVQRKNKDGNATSSLPISSKKSGGLGKLLTGLASHAAQPNIRKSSHKYL</sequence>
<evidence type="ECO:0000256" key="1">
    <source>
        <dbReference type="ARBA" id="ARBA00023098"/>
    </source>
</evidence>
<dbReference type="InterPro" id="IPR033562">
    <property type="entry name" value="PLPL"/>
</dbReference>
<evidence type="ECO:0000259" key="4">
    <source>
        <dbReference type="PROSITE" id="PS51635"/>
    </source>
</evidence>
<comment type="caution">
    <text evidence="2">Lacks conserved residue(s) required for the propagation of feature annotation.</text>
</comment>
<proteinExistence type="predicted"/>
<feature type="compositionally biased region" description="Basic and acidic residues" evidence="3">
    <location>
        <begin position="438"/>
        <end position="450"/>
    </location>
</feature>
<dbReference type="InterPro" id="IPR016035">
    <property type="entry name" value="Acyl_Trfase/lysoPLipase"/>
</dbReference>
<dbReference type="InterPro" id="IPR002641">
    <property type="entry name" value="PNPLA_dom"/>
</dbReference>
<feature type="region of interest" description="Disordered" evidence="3">
    <location>
        <begin position="421"/>
        <end position="602"/>
    </location>
</feature>
<evidence type="ECO:0000256" key="3">
    <source>
        <dbReference type="SAM" id="MobiDB-lite"/>
    </source>
</evidence>
<dbReference type="Gene3D" id="3.40.1090.10">
    <property type="entry name" value="Cytosolic phospholipase A2 catalytic domain"/>
    <property type="match status" value="1"/>
</dbReference>
<dbReference type="PANTHER" id="PTHR12406:SF41">
    <property type="entry name" value="BRUMMER, ISOFORM B-RELATED"/>
    <property type="match status" value="1"/>
</dbReference>
<dbReference type="AlphaFoldDB" id="A0A915CNU4"/>
<dbReference type="GO" id="GO:0005737">
    <property type="term" value="C:cytoplasm"/>
    <property type="evidence" value="ECO:0007669"/>
    <property type="project" value="TreeGrafter"/>
</dbReference>
<feature type="compositionally biased region" description="Low complexity" evidence="3">
    <location>
        <begin position="472"/>
        <end position="483"/>
    </location>
</feature>
<feature type="short sequence motif" description="GXSXG" evidence="2">
    <location>
        <begin position="36"/>
        <end position="40"/>
    </location>
</feature>
<dbReference type="GO" id="GO:0016020">
    <property type="term" value="C:membrane"/>
    <property type="evidence" value="ECO:0007669"/>
    <property type="project" value="TreeGrafter"/>
</dbReference>
<name>A0A915CNU4_9BILA</name>
<dbReference type="WBParaSite" id="jg1096">
    <property type="protein sequence ID" value="jg1096"/>
    <property type="gene ID" value="jg1096"/>
</dbReference>
<accession>A0A915CNU4</accession>
<dbReference type="GO" id="GO:0055088">
    <property type="term" value="P:lipid homeostasis"/>
    <property type="evidence" value="ECO:0007669"/>
    <property type="project" value="TreeGrafter"/>
</dbReference>
<dbReference type="GO" id="GO:0019433">
    <property type="term" value="P:triglyceride catabolic process"/>
    <property type="evidence" value="ECO:0007669"/>
    <property type="project" value="TreeGrafter"/>
</dbReference>
<reference evidence="6" key="1">
    <citation type="submission" date="2022-11" db="UniProtKB">
        <authorList>
            <consortium name="WormBaseParasite"/>
        </authorList>
    </citation>
    <scope>IDENTIFICATION</scope>
</reference>
<dbReference type="GO" id="GO:0005811">
    <property type="term" value="C:lipid droplet"/>
    <property type="evidence" value="ECO:0007669"/>
    <property type="project" value="TreeGrafter"/>
</dbReference>
<dbReference type="PROSITE" id="PS51635">
    <property type="entry name" value="PNPLA"/>
    <property type="match status" value="1"/>
</dbReference>